<dbReference type="AlphaFoldDB" id="A0A401NJC5"/>
<name>A0A401NJC5_SCYTO</name>
<accession>A0A401NJC5</accession>
<protein>
    <submittedName>
        <fullName evidence="1">Uncharacterized protein</fullName>
    </submittedName>
</protein>
<proteinExistence type="predicted"/>
<reference evidence="1 2" key="1">
    <citation type="journal article" date="2018" name="Nat. Ecol. Evol.">
        <title>Shark genomes provide insights into elasmobranch evolution and the origin of vertebrates.</title>
        <authorList>
            <person name="Hara Y"/>
            <person name="Yamaguchi K"/>
            <person name="Onimaru K"/>
            <person name="Kadota M"/>
            <person name="Koyanagi M"/>
            <person name="Keeley SD"/>
            <person name="Tatsumi K"/>
            <person name="Tanaka K"/>
            <person name="Motone F"/>
            <person name="Kageyama Y"/>
            <person name="Nozu R"/>
            <person name="Adachi N"/>
            <person name="Nishimura O"/>
            <person name="Nakagawa R"/>
            <person name="Tanegashima C"/>
            <person name="Kiyatake I"/>
            <person name="Matsumoto R"/>
            <person name="Murakumo K"/>
            <person name="Nishida K"/>
            <person name="Terakita A"/>
            <person name="Kuratani S"/>
            <person name="Sato K"/>
            <person name="Hyodo S Kuraku.S."/>
        </authorList>
    </citation>
    <scope>NUCLEOTIDE SEQUENCE [LARGE SCALE GENOMIC DNA]</scope>
</reference>
<gene>
    <name evidence="1" type="ORF">scyTo_0004033</name>
</gene>
<comment type="caution">
    <text evidence="1">The sequence shown here is derived from an EMBL/GenBank/DDBJ whole genome shotgun (WGS) entry which is preliminary data.</text>
</comment>
<dbReference type="Proteomes" id="UP000288216">
    <property type="component" value="Unassembled WGS sequence"/>
</dbReference>
<evidence type="ECO:0000313" key="2">
    <source>
        <dbReference type="Proteomes" id="UP000288216"/>
    </source>
</evidence>
<dbReference type="EMBL" id="BFAA01001153">
    <property type="protein sequence ID" value="GCB60976.1"/>
    <property type="molecule type" value="Genomic_DNA"/>
</dbReference>
<sequence>MRSAVTSPVALSSRINAAWKWHLSASSRTSRHSDPAPETIRMQIAQKFTGGIGTKLCAFLYGDGQRPMESAVKEEASSLGTNLACTCSKTPCACQKVQINFSILHATGKLIYENNELSSS</sequence>
<dbReference type="STRING" id="75743.A0A401NJC5"/>
<evidence type="ECO:0000313" key="1">
    <source>
        <dbReference type="EMBL" id="GCB60976.1"/>
    </source>
</evidence>
<organism evidence="1 2">
    <name type="scientific">Scyliorhinus torazame</name>
    <name type="common">Cloudy catshark</name>
    <name type="synonym">Catulus torazame</name>
    <dbReference type="NCBI Taxonomy" id="75743"/>
    <lineage>
        <taxon>Eukaryota</taxon>
        <taxon>Metazoa</taxon>
        <taxon>Chordata</taxon>
        <taxon>Craniata</taxon>
        <taxon>Vertebrata</taxon>
        <taxon>Chondrichthyes</taxon>
        <taxon>Elasmobranchii</taxon>
        <taxon>Galeomorphii</taxon>
        <taxon>Galeoidea</taxon>
        <taxon>Carcharhiniformes</taxon>
        <taxon>Scyliorhinidae</taxon>
        <taxon>Scyliorhinus</taxon>
    </lineage>
</organism>
<dbReference type="OrthoDB" id="392571at2759"/>
<keyword evidence="2" id="KW-1185">Reference proteome</keyword>